<gene>
    <name evidence="3" type="ORF">E1B28_010805</name>
</gene>
<feature type="transmembrane region" description="Helical" evidence="1">
    <location>
        <begin position="207"/>
        <end position="229"/>
    </location>
</feature>
<reference evidence="3" key="1">
    <citation type="journal article" date="2021" name="Genome Biol. Evol.">
        <title>The assembled and annotated genome of the fairy-ring fungus Marasmius oreades.</title>
        <authorList>
            <person name="Hiltunen M."/>
            <person name="Ament-Velasquez S.L."/>
            <person name="Johannesson H."/>
        </authorList>
    </citation>
    <scope>NUCLEOTIDE SEQUENCE</scope>
    <source>
        <strain evidence="3">03SP1</strain>
    </source>
</reference>
<keyword evidence="1" id="KW-0812">Transmembrane</keyword>
<dbReference type="Proteomes" id="UP001049176">
    <property type="component" value="Chromosome 7"/>
</dbReference>
<evidence type="ECO:0000313" key="3">
    <source>
        <dbReference type="EMBL" id="KAG7089096.1"/>
    </source>
</evidence>
<sequence>MMADRQSAIAELVIVPFMDVASATLLAYDVMIKLDVEVEHIWMRKWSFLTVVYIIQRYLPFLDGGSVLYYHFGNLTDHYCTLIFNLNAWSYVVGISLSQFILTLRVWAVWNRSISVGIGFVIFFLACWIPSYVLLAQFSRLTFGPFPITYYPDFGCFFASALPLLPFWVCWLAYDTGTFVMILIPGLKAYHKGSRSGLLKTISQDGVAYYVIMFLFILINVICTVVLPVEFRTTLMFSFARITHSLGTSRIILHIRQAAWRRAYTHETSLSQIPFTQNGHEESSSAANSLIHDHFDVSELSTQL</sequence>
<accession>A0A9P7RSQ5</accession>
<feature type="transmembrane region" description="Helical" evidence="1">
    <location>
        <begin position="48"/>
        <end position="70"/>
    </location>
</feature>
<feature type="transmembrane region" description="Helical" evidence="1">
    <location>
        <begin position="114"/>
        <end position="136"/>
    </location>
</feature>
<dbReference type="KEGG" id="more:E1B28_010805"/>
<dbReference type="AlphaFoldDB" id="A0A9P7RSQ5"/>
<comment type="caution">
    <text evidence="3">The sequence shown here is derived from an EMBL/GenBank/DDBJ whole genome shotgun (WGS) entry which is preliminary data.</text>
</comment>
<evidence type="ECO:0000259" key="2">
    <source>
        <dbReference type="Pfam" id="PF20151"/>
    </source>
</evidence>
<dbReference type="OrthoDB" id="3350812at2759"/>
<keyword evidence="1" id="KW-1133">Transmembrane helix</keyword>
<organism evidence="3 4">
    <name type="scientific">Marasmius oreades</name>
    <name type="common">fairy-ring Marasmius</name>
    <dbReference type="NCBI Taxonomy" id="181124"/>
    <lineage>
        <taxon>Eukaryota</taxon>
        <taxon>Fungi</taxon>
        <taxon>Dikarya</taxon>
        <taxon>Basidiomycota</taxon>
        <taxon>Agaricomycotina</taxon>
        <taxon>Agaricomycetes</taxon>
        <taxon>Agaricomycetidae</taxon>
        <taxon>Agaricales</taxon>
        <taxon>Marasmiineae</taxon>
        <taxon>Marasmiaceae</taxon>
        <taxon>Marasmius</taxon>
    </lineage>
</organism>
<dbReference type="RefSeq" id="XP_043005566.1">
    <property type="nucleotide sequence ID" value="XM_043155784.1"/>
</dbReference>
<keyword evidence="4" id="KW-1185">Reference proteome</keyword>
<dbReference type="GeneID" id="66079880"/>
<evidence type="ECO:0000313" key="4">
    <source>
        <dbReference type="Proteomes" id="UP001049176"/>
    </source>
</evidence>
<dbReference type="Pfam" id="PF20151">
    <property type="entry name" value="DUF6533"/>
    <property type="match status" value="1"/>
</dbReference>
<feature type="transmembrane region" description="Helical" evidence="1">
    <location>
        <begin position="171"/>
        <end position="187"/>
    </location>
</feature>
<dbReference type="InterPro" id="IPR045340">
    <property type="entry name" value="DUF6533"/>
</dbReference>
<evidence type="ECO:0000256" key="1">
    <source>
        <dbReference type="SAM" id="Phobius"/>
    </source>
</evidence>
<protein>
    <recommendedName>
        <fullName evidence="2">DUF6533 domain-containing protein</fullName>
    </recommendedName>
</protein>
<keyword evidence="1" id="KW-0472">Membrane</keyword>
<feature type="transmembrane region" description="Helical" evidence="1">
    <location>
        <begin position="82"/>
        <end position="102"/>
    </location>
</feature>
<name>A0A9P7RSQ5_9AGAR</name>
<feature type="domain" description="DUF6533" evidence="2">
    <location>
        <begin position="20"/>
        <end position="62"/>
    </location>
</feature>
<proteinExistence type="predicted"/>
<dbReference type="EMBL" id="CM032187">
    <property type="protein sequence ID" value="KAG7089096.1"/>
    <property type="molecule type" value="Genomic_DNA"/>
</dbReference>